<feature type="transmembrane region" description="Helical" evidence="7">
    <location>
        <begin position="373"/>
        <end position="392"/>
    </location>
</feature>
<dbReference type="EMBL" id="JAGEOK010000005">
    <property type="protein sequence ID" value="MBO2437611.1"/>
    <property type="molecule type" value="Genomic_DNA"/>
</dbReference>
<feature type="transmembrane region" description="Helical" evidence="7">
    <location>
        <begin position="404"/>
        <end position="429"/>
    </location>
</feature>
<feature type="transmembrane region" description="Helical" evidence="7">
    <location>
        <begin position="92"/>
        <end position="111"/>
    </location>
</feature>
<evidence type="ECO:0000256" key="4">
    <source>
        <dbReference type="ARBA" id="ARBA00022692"/>
    </source>
</evidence>
<dbReference type="CDD" id="cd17321">
    <property type="entry name" value="MFS_MMR_MDR_like"/>
    <property type="match status" value="1"/>
</dbReference>
<dbReference type="InterPro" id="IPR011701">
    <property type="entry name" value="MFS"/>
</dbReference>
<reference evidence="9 10" key="1">
    <citation type="submission" date="2021-03" db="EMBL/GenBank/DDBJ databases">
        <authorList>
            <person name="Kanchanasin P."/>
            <person name="Saeng-In P."/>
            <person name="Phongsopitanun W."/>
            <person name="Yuki M."/>
            <person name="Kudo T."/>
            <person name="Ohkuma M."/>
            <person name="Tanasupawat S."/>
        </authorList>
    </citation>
    <scope>NUCLEOTIDE SEQUENCE [LARGE SCALE GENOMIC DNA]</scope>
    <source>
        <strain evidence="9 10">L46</strain>
    </source>
</reference>
<evidence type="ECO:0000313" key="9">
    <source>
        <dbReference type="EMBL" id="MBO2437611.1"/>
    </source>
</evidence>
<dbReference type="PANTHER" id="PTHR42718">
    <property type="entry name" value="MAJOR FACILITATOR SUPERFAMILY MULTIDRUG TRANSPORTER MFSC"/>
    <property type="match status" value="1"/>
</dbReference>
<feature type="transmembrane region" description="Helical" evidence="7">
    <location>
        <begin position="24"/>
        <end position="47"/>
    </location>
</feature>
<feature type="domain" description="Major facilitator superfamily (MFS) profile" evidence="8">
    <location>
        <begin position="26"/>
        <end position="514"/>
    </location>
</feature>
<keyword evidence="2" id="KW-0813">Transport</keyword>
<dbReference type="PANTHER" id="PTHR42718:SF49">
    <property type="entry name" value="EXPORT PROTEIN"/>
    <property type="match status" value="1"/>
</dbReference>
<dbReference type="InterPro" id="IPR020846">
    <property type="entry name" value="MFS_dom"/>
</dbReference>
<sequence>MTAQRPVSDVYGGRTGDNREEAGWWPLVAIVTAVSMLMMSATIVTVALPDVQRDLKANLTDLQWVVNSFTLAMAVFQLTAGSLGDRVGRRRMFLIGVAAFGLASLACAVSTTPDMLIWSRAVQGLAGAVMFATTLALVAQIYHGQMRGLAFGVRGAAAGVAVALGPLLGGALVAGIDWRWVFYINIPFAAVTLVIAWVKLPRHEELRKGKSLDAGGLLTLTASLVLLMVALLRGEDWGWSSDRVIAMFAGAAVFMAVFLIIEWLHREPMLDLSLFRSRAFSGTQLATVATHGSFFALLLYLSLYFQNQLGYSAFKTGLCFLAVNIPILLSGPAAGAFMDRLPAWVLPTLGLVLVGTGLVVMHGLTLDSSWTHLAPGMVIAGFGLGMALPAIGSLSMEVADGPRLGMAAGVNNTVSQTAMAMGIAVYGAVLGRQVTHTMSDDLAGRHLPIHDIAGAASAGQIKAVAAHLPGALRKPVVDAAEHGIVNGLNLLFFVVAAVAFAGAVLAVLLIRTPEHRG</sequence>
<feature type="transmembrane region" description="Helical" evidence="7">
    <location>
        <begin position="180"/>
        <end position="200"/>
    </location>
</feature>
<feature type="transmembrane region" description="Helical" evidence="7">
    <location>
        <begin position="151"/>
        <end position="174"/>
    </location>
</feature>
<dbReference type="RefSeq" id="WP_208265945.1">
    <property type="nucleotide sequence ID" value="NZ_BAAAGM010000026.1"/>
</dbReference>
<dbReference type="InterPro" id="IPR036259">
    <property type="entry name" value="MFS_trans_sf"/>
</dbReference>
<evidence type="ECO:0000313" key="10">
    <source>
        <dbReference type="Proteomes" id="UP000666915"/>
    </source>
</evidence>
<dbReference type="Gene3D" id="1.20.1720.10">
    <property type="entry name" value="Multidrug resistance protein D"/>
    <property type="match status" value="1"/>
</dbReference>
<dbReference type="PRINTS" id="PR01036">
    <property type="entry name" value="TCRTETB"/>
</dbReference>
<evidence type="ECO:0000256" key="6">
    <source>
        <dbReference type="ARBA" id="ARBA00023136"/>
    </source>
</evidence>
<accession>A0ABS3QUK6</accession>
<dbReference type="SUPFAM" id="SSF103473">
    <property type="entry name" value="MFS general substrate transporter"/>
    <property type="match status" value="1"/>
</dbReference>
<keyword evidence="3" id="KW-1003">Cell membrane</keyword>
<feature type="transmembrane region" description="Helical" evidence="7">
    <location>
        <begin position="490"/>
        <end position="510"/>
    </location>
</feature>
<proteinExistence type="predicted"/>
<evidence type="ECO:0000259" key="8">
    <source>
        <dbReference type="PROSITE" id="PS50850"/>
    </source>
</evidence>
<dbReference type="InterPro" id="IPR004638">
    <property type="entry name" value="EmrB-like"/>
</dbReference>
<comment type="subcellular location">
    <subcellularLocation>
        <location evidence="1">Cell membrane</location>
        <topology evidence="1">Multi-pass membrane protein</topology>
    </subcellularLocation>
</comment>
<comment type="caution">
    <text evidence="9">The sequence shown here is derived from an EMBL/GenBank/DDBJ whole genome shotgun (WGS) entry which is preliminary data.</text>
</comment>
<evidence type="ECO:0000256" key="2">
    <source>
        <dbReference type="ARBA" id="ARBA00022448"/>
    </source>
</evidence>
<keyword evidence="6 7" id="KW-0472">Membrane</keyword>
<dbReference type="Pfam" id="PF07690">
    <property type="entry name" value="MFS_1"/>
    <property type="match status" value="1"/>
</dbReference>
<feature type="transmembrane region" description="Helical" evidence="7">
    <location>
        <begin position="311"/>
        <end position="329"/>
    </location>
</feature>
<feature type="transmembrane region" description="Helical" evidence="7">
    <location>
        <begin position="341"/>
        <end position="361"/>
    </location>
</feature>
<feature type="transmembrane region" description="Helical" evidence="7">
    <location>
        <begin position="117"/>
        <end position="139"/>
    </location>
</feature>
<dbReference type="NCBIfam" id="TIGR00711">
    <property type="entry name" value="efflux_EmrB"/>
    <property type="match status" value="1"/>
</dbReference>
<gene>
    <name evidence="9" type="ORF">J4557_08785</name>
</gene>
<dbReference type="Proteomes" id="UP000666915">
    <property type="component" value="Unassembled WGS sequence"/>
</dbReference>
<keyword evidence="4 7" id="KW-0812">Transmembrane</keyword>
<evidence type="ECO:0000256" key="3">
    <source>
        <dbReference type="ARBA" id="ARBA00022475"/>
    </source>
</evidence>
<dbReference type="Gene3D" id="1.20.1250.20">
    <property type="entry name" value="MFS general substrate transporter like domains"/>
    <property type="match status" value="1"/>
</dbReference>
<protein>
    <submittedName>
        <fullName evidence="9">MFS transporter</fullName>
    </submittedName>
</protein>
<evidence type="ECO:0000256" key="1">
    <source>
        <dbReference type="ARBA" id="ARBA00004651"/>
    </source>
</evidence>
<keyword evidence="10" id="KW-1185">Reference proteome</keyword>
<dbReference type="PROSITE" id="PS50850">
    <property type="entry name" value="MFS"/>
    <property type="match status" value="1"/>
</dbReference>
<feature type="transmembrane region" description="Helical" evidence="7">
    <location>
        <begin position="285"/>
        <end position="305"/>
    </location>
</feature>
<evidence type="ECO:0000256" key="5">
    <source>
        <dbReference type="ARBA" id="ARBA00022989"/>
    </source>
</evidence>
<evidence type="ECO:0000256" key="7">
    <source>
        <dbReference type="SAM" id="Phobius"/>
    </source>
</evidence>
<keyword evidence="5 7" id="KW-1133">Transmembrane helix</keyword>
<feature type="transmembrane region" description="Helical" evidence="7">
    <location>
        <begin position="244"/>
        <end position="264"/>
    </location>
</feature>
<organism evidence="9 10">
    <name type="scientific">Actinomadura nitritigenes</name>
    <dbReference type="NCBI Taxonomy" id="134602"/>
    <lineage>
        <taxon>Bacteria</taxon>
        <taxon>Bacillati</taxon>
        <taxon>Actinomycetota</taxon>
        <taxon>Actinomycetes</taxon>
        <taxon>Streptosporangiales</taxon>
        <taxon>Thermomonosporaceae</taxon>
        <taxon>Actinomadura</taxon>
    </lineage>
</organism>
<feature type="transmembrane region" description="Helical" evidence="7">
    <location>
        <begin position="62"/>
        <end position="80"/>
    </location>
</feature>
<feature type="transmembrane region" description="Helical" evidence="7">
    <location>
        <begin position="212"/>
        <end position="232"/>
    </location>
</feature>
<name>A0ABS3QUK6_9ACTN</name>